<dbReference type="RefSeq" id="WP_056959244.1">
    <property type="nucleotide sequence ID" value="NZ_AYYN01000106.1"/>
</dbReference>
<dbReference type="EMBL" id="AYYN01000106">
    <property type="protein sequence ID" value="KRM74247.1"/>
    <property type="molecule type" value="Genomic_DNA"/>
</dbReference>
<dbReference type="AlphaFoldDB" id="A0A0R2B500"/>
<evidence type="ECO:0000256" key="2">
    <source>
        <dbReference type="ARBA" id="ARBA00022692"/>
    </source>
</evidence>
<comment type="subcellular location">
    <subcellularLocation>
        <location evidence="1">Membrane</location>
        <topology evidence="1">Multi-pass membrane protein</topology>
    </subcellularLocation>
</comment>
<feature type="transmembrane region" description="Helical" evidence="6">
    <location>
        <begin position="161"/>
        <end position="180"/>
    </location>
</feature>
<keyword evidence="2 6" id="KW-0812">Transmembrane</keyword>
<keyword evidence="5" id="KW-0862">Zinc</keyword>
<protein>
    <recommendedName>
        <fullName evidence="9">Hemolysin III</fullName>
    </recommendedName>
</protein>
<keyword evidence="3 6" id="KW-1133">Transmembrane helix</keyword>
<evidence type="ECO:0000256" key="6">
    <source>
        <dbReference type="SAM" id="Phobius"/>
    </source>
</evidence>
<dbReference type="GO" id="GO:0016020">
    <property type="term" value="C:membrane"/>
    <property type="evidence" value="ECO:0007669"/>
    <property type="project" value="UniProtKB-SubCell"/>
</dbReference>
<gene>
    <name evidence="7" type="ORF">FC48_GL000499</name>
</gene>
<dbReference type="PANTHER" id="PTHR20855">
    <property type="entry name" value="ADIPOR/PROGESTIN RECEPTOR-RELATED"/>
    <property type="match status" value="1"/>
</dbReference>
<reference evidence="7 8" key="1">
    <citation type="journal article" date="2015" name="Genome Announc.">
        <title>Expanding the biotechnology potential of lactobacilli through comparative genomics of 213 strains and associated genera.</title>
        <authorList>
            <person name="Sun Z."/>
            <person name="Harris H.M."/>
            <person name="McCann A."/>
            <person name="Guo C."/>
            <person name="Argimon S."/>
            <person name="Zhang W."/>
            <person name="Yang X."/>
            <person name="Jeffery I.B."/>
            <person name="Cooney J.C."/>
            <person name="Kagawa T.F."/>
            <person name="Liu W."/>
            <person name="Song Y."/>
            <person name="Salvetti E."/>
            <person name="Wrobel A."/>
            <person name="Rasinkangas P."/>
            <person name="Parkhill J."/>
            <person name="Rea M.C."/>
            <person name="O'Sullivan O."/>
            <person name="Ritari J."/>
            <person name="Douillard F.P."/>
            <person name="Paul Ross R."/>
            <person name="Yang R."/>
            <person name="Briner A.E."/>
            <person name="Felis G.E."/>
            <person name="de Vos W.M."/>
            <person name="Barrangou R."/>
            <person name="Klaenhammer T.R."/>
            <person name="Caufield P.W."/>
            <person name="Cui Y."/>
            <person name="Zhang H."/>
            <person name="O'Toole P.W."/>
        </authorList>
    </citation>
    <scope>NUCLEOTIDE SEQUENCE [LARGE SCALE GENOMIC DNA]</scope>
    <source>
        <strain evidence="7 8">DSM 20452</strain>
    </source>
</reference>
<feature type="transmembrane region" description="Helical" evidence="6">
    <location>
        <begin position="45"/>
        <end position="70"/>
    </location>
</feature>
<feature type="transmembrane region" description="Helical" evidence="6">
    <location>
        <begin position="82"/>
        <end position="100"/>
    </location>
</feature>
<dbReference type="Proteomes" id="UP000051612">
    <property type="component" value="Unassembled WGS sequence"/>
</dbReference>
<sequence>MDRREQITNEVWSAITHGIGVGLSIWLLVLLILKGIATQNIVSFTAYLVYGLCLLSLYLASTLFHCLYFTKARRLFQAFDHSSIYLLIAGTYMPYCLVGIGGKFGWGLWIAVALLMLFGILYHALAKPRYQIVETVICVLAGWLCVLGFKPLFQVLGFPGLLLLLAGGIAFTLGAVVYSLKLKYVHIYWHLLVILGSALMFCSIYFYL</sequence>
<evidence type="ECO:0000256" key="5">
    <source>
        <dbReference type="PIRSR" id="PIRSR604254-1"/>
    </source>
</evidence>
<evidence type="ECO:0000313" key="8">
    <source>
        <dbReference type="Proteomes" id="UP000051612"/>
    </source>
</evidence>
<evidence type="ECO:0000256" key="4">
    <source>
        <dbReference type="ARBA" id="ARBA00023136"/>
    </source>
</evidence>
<dbReference type="GO" id="GO:0046872">
    <property type="term" value="F:metal ion binding"/>
    <property type="evidence" value="ECO:0007669"/>
    <property type="project" value="UniProtKB-KW"/>
</dbReference>
<feature type="transmembrane region" description="Helical" evidence="6">
    <location>
        <begin position="12"/>
        <end position="33"/>
    </location>
</feature>
<dbReference type="PANTHER" id="PTHR20855:SF3">
    <property type="entry name" value="LD03007P"/>
    <property type="match status" value="1"/>
</dbReference>
<feature type="binding site" evidence="5">
    <location>
        <position position="190"/>
    </location>
    <ligand>
        <name>Zn(2+)</name>
        <dbReference type="ChEBI" id="CHEBI:29105"/>
    </ligand>
</feature>
<name>A0A0R2B500_9LACO</name>
<comment type="caution">
    <text evidence="7">The sequence shown here is derived from an EMBL/GenBank/DDBJ whole genome shotgun (WGS) entry which is preliminary data.</text>
</comment>
<organism evidence="7 8">
    <name type="scientific">Ligilactobacillus murinus DSM 20452 = NBRC 14221</name>
    <dbReference type="NCBI Taxonomy" id="1423772"/>
    <lineage>
        <taxon>Bacteria</taxon>
        <taxon>Bacillati</taxon>
        <taxon>Bacillota</taxon>
        <taxon>Bacilli</taxon>
        <taxon>Lactobacillales</taxon>
        <taxon>Lactobacillaceae</taxon>
        <taxon>Ligilactobacillus</taxon>
    </lineage>
</organism>
<evidence type="ECO:0008006" key="9">
    <source>
        <dbReference type="Google" id="ProtNLM"/>
    </source>
</evidence>
<accession>A0A0R2B500</accession>
<evidence type="ECO:0000313" key="7">
    <source>
        <dbReference type="EMBL" id="KRM74247.1"/>
    </source>
</evidence>
<keyword evidence="4 6" id="KW-0472">Membrane</keyword>
<feature type="binding site" evidence="5">
    <location>
        <position position="186"/>
    </location>
    <ligand>
        <name>Zn(2+)</name>
        <dbReference type="ChEBI" id="CHEBI:29105"/>
    </ligand>
</feature>
<feature type="transmembrane region" description="Helical" evidence="6">
    <location>
        <begin position="106"/>
        <end position="125"/>
    </location>
</feature>
<dbReference type="PATRIC" id="fig|1423772.3.peg.543"/>
<dbReference type="Pfam" id="PF03006">
    <property type="entry name" value="HlyIII"/>
    <property type="match status" value="1"/>
</dbReference>
<keyword evidence="5" id="KW-0479">Metal-binding</keyword>
<feature type="transmembrane region" description="Helical" evidence="6">
    <location>
        <begin position="132"/>
        <end position="149"/>
    </location>
</feature>
<proteinExistence type="predicted"/>
<feature type="binding site" evidence="5">
    <location>
        <position position="65"/>
    </location>
    <ligand>
        <name>Zn(2+)</name>
        <dbReference type="ChEBI" id="CHEBI:29105"/>
    </ligand>
</feature>
<feature type="transmembrane region" description="Helical" evidence="6">
    <location>
        <begin position="187"/>
        <end position="207"/>
    </location>
</feature>
<evidence type="ECO:0000256" key="1">
    <source>
        <dbReference type="ARBA" id="ARBA00004141"/>
    </source>
</evidence>
<evidence type="ECO:0000256" key="3">
    <source>
        <dbReference type="ARBA" id="ARBA00022989"/>
    </source>
</evidence>
<dbReference type="InterPro" id="IPR004254">
    <property type="entry name" value="AdipoR/HlyIII-related"/>
</dbReference>